<sequence>MDCLIIGKVWPEPSSTAAGRRTHDLITALQLGGWQVHFASAAQRGMYALDLDALNVETHNIAVNDSAFDHWIASLAPELVVFDRFMTEEQFGWRVAQHCPDALRVLDTSDLHCLRMARQQALKSGAALNLRNETALREIASIYRSDLTLMISEYEMELLRREFSIEEELLSYWPFAVTLPESSACFEAREHFILIGSFLHPPNLDAARWCRQSLWPKIRAVLPNAELHCFGSYGERYAGELHAPKEGFHYKGRAEDALETMAKYRINLAPLRYGAGLKGKVFDGFLTGTPTVMTPIAAEGICSQEEWVHSEVDALVADAVELYENLAAWQLRQARERALCEARFSAAHWQPQLMQSIRTAIDERDRRRQQNFIGQMLHHHQHRSTEFMSRWIEAKNA</sequence>
<name>A0ABZ0RJU0_9BACT</name>
<proteinExistence type="predicted"/>
<evidence type="ECO:0000313" key="1">
    <source>
        <dbReference type="EMBL" id="WPJ96476.1"/>
    </source>
</evidence>
<dbReference type="RefSeq" id="WP_319833335.1">
    <property type="nucleotide sequence ID" value="NZ_CP138858.1"/>
</dbReference>
<dbReference type="GO" id="GO:0016757">
    <property type="term" value="F:glycosyltransferase activity"/>
    <property type="evidence" value="ECO:0007669"/>
    <property type="project" value="UniProtKB-KW"/>
</dbReference>
<keyword evidence="1" id="KW-0808">Transferase</keyword>
<keyword evidence="2" id="KW-1185">Reference proteome</keyword>
<dbReference type="EMBL" id="CP138858">
    <property type="protein sequence ID" value="WPJ96476.1"/>
    <property type="molecule type" value="Genomic_DNA"/>
</dbReference>
<reference evidence="1 2" key="1">
    <citation type="submission" date="2023-11" db="EMBL/GenBank/DDBJ databases">
        <title>Coraliomargarita sp. nov., isolated from marine algae.</title>
        <authorList>
            <person name="Lee J.K."/>
            <person name="Baek J.H."/>
            <person name="Kim J.M."/>
            <person name="Choi D.G."/>
            <person name="Jeon C.O."/>
        </authorList>
    </citation>
    <scope>NUCLEOTIDE SEQUENCE [LARGE SCALE GENOMIC DNA]</scope>
    <source>
        <strain evidence="1 2">J2-16</strain>
    </source>
</reference>
<dbReference type="EC" id="2.4.-.-" evidence="1"/>
<gene>
    <name evidence="1" type="ORF">SH580_02010</name>
</gene>
<evidence type="ECO:0000313" key="2">
    <source>
        <dbReference type="Proteomes" id="UP001324993"/>
    </source>
</evidence>
<dbReference type="Pfam" id="PF13692">
    <property type="entry name" value="Glyco_trans_1_4"/>
    <property type="match status" value="1"/>
</dbReference>
<keyword evidence="1" id="KW-0328">Glycosyltransferase</keyword>
<organism evidence="1 2">
    <name type="scientific">Coraliomargarita algicola</name>
    <dbReference type="NCBI Taxonomy" id="3092156"/>
    <lineage>
        <taxon>Bacteria</taxon>
        <taxon>Pseudomonadati</taxon>
        <taxon>Verrucomicrobiota</taxon>
        <taxon>Opitutia</taxon>
        <taxon>Puniceicoccales</taxon>
        <taxon>Coraliomargaritaceae</taxon>
        <taxon>Coraliomargarita</taxon>
    </lineage>
</organism>
<accession>A0ABZ0RJU0</accession>
<dbReference type="SUPFAM" id="SSF53756">
    <property type="entry name" value="UDP-Glycosyltransferase/glycogen phosphorylase"/>
    <property type="match status" value="1"/>
</dbReference>
<dbReference type="Proteomes" id="UP001324993">
    <property type="component" value="Chromosome"/>
</dbReference>
<protein>
    <submittedName>
        <fullName evidence="1">Glycosyltransferase</fullName>
        <ecNumber evidence="1">2.4.-.-</ecNumber>
    </submittedName>
</protein>